<evidence type="ECO:0000256" key="1">
    <source>
        <dbReference type="SAM" id="MobiDB-lite"/>
    </source>
</evidence>
<feature type="region of interest" description="Disordered" evidence="1">
    <location>
        <begin position="1"/>
        <end position="21"/>
    </location>
</feature>
<accession>A0ABT9PB88</accession>
<evidence type="ECO:0000313" key="3">
    <source>
        <dbReference type="EMBL" id="MDP9829959.1"/>
    </source>
</evidence>
<name>A0ABT9PB88_9ACTN</name>
<dbReference type="InterPro" id="IPR025438">
    <property type="entry name" value="DUF4180"/>
</dbReference>
<protein>
    <recommendedName>
        <fullName evidence="2">DUF4180 domain-containing protein</fullName>
    </recommendedName>
</protein>
<sequence length="143" mass="15271">MTSEPSPASTPEDTPDSTPGNTFESTLESIGAHTVAWYDPQAPVIATEADATDLVGTAAWQGATWVALPADRLTDSFFHLSTGLAGAITQKFVNYRLGLAITGDISAHTSRSEPLQDLVRESNHGHHLWFTATPATLRARLQA</sequence>
<keyword evidence="4" id="KW-1185">Reference proteome</keyword>
<feature type="domain" description="DUF4180" evidence="2">
    <location>
        <begin position="33"/>
        <end position="141"/>
    </location>
</feature>
<dbReference type="Proteomes" id="UP001235712">
    <property type="component" value="Unassembled WGS sequence"/>
</dbReference>
<evidence type="ECO:0000259" key="2">
    <source>
        <dbReference type="Pfam" id="PF13788"/>
    </source>
</evidence>
<dbReference type="RefSeq" id="WP_307248676.1">
    <property type="nucleotide sequence ID" value="NZ_JAUSQZ010000001.1"/>
</dbReference>
<gene>
    <name evidence="3" type="ORF">J2S57_005708</name>
</gene>
<reference evidence="3 4" key="1">
    <citation type="submission" date="2023-07" db="EMBL/GenBank/DDBJ databases">
        <title>Sequencing the genomes of 1000 actinobacteria strains.</title>
        <authorList>
            <person name="Klenk H.-P."/>
        </authorList>
    </citation>
    <scope>NUCLEOTIDE SEQUENCE [LARGE SCALE GENOMIC DNA]</scope>
    <source>
        <strain evidence="3 4">DSM 44388</strain>
    </source>
</reference>
<comment type="caution">
    <text evidence="3">The sequence shown here is derived from an EMBL/GenBank/DDBJ whole genome shotgun (WGS) entry which is preliminary data.</text>
</comment>
<proteinExistence type="predicted"/>
<dbReference type="EMBL" id="JAUSQZ010000001">
    <property type="protein sequence ID" value="MDP9829959.1"/>
    <property type="molecule type" value="Genomic_DNA"/>
</dbReference>
<organism evidence="3 4">
    <name type="scientific">Kineosporia succinea</name>
    <dbReference type="NCBI Taxonomy" id="84632"/>
    <lineage>
        <taxon>Bacteria</taxon>
        <taxon>Bacillati</taxon>
        <taxon>Actinomycetota</taxon>
        <taxon>Actinomycetes</taxon>
        <taxon>Kineosporiales</taxon>
        <taxon>Kineosporiaceae</taxon>
        <taxon>Kineosporia</taxon>
    </lineage>
</organism>
<dbReference type="Pfam" id="PF13788">
    <property type="entry name" value="DUF4180"/>
    <property type="match status" value="1"/>
</dbReference>
<evidence type="ECO:0000313" key="4">
    <source>
        <dbReference type="Proteomes" id="UP001235712"/>
    </source>
</evidence>